<dbReference type="EMBL" id="CM046512">
    <property type="protein sequence ID" value="KAI8655084.1"/>
    <property type="molecule type" value="Genomic_DNA"/>
</dbReference>
<evidence type="ECO:0000313" key="2">
    <source>
        <dbReference type="Proteomes" id="UP001065298"/>
    </source>
</evidence>
<organism evidence="1 2">
    <name type="scientific">Fusarium keratoplasticum</name>
    <dbReference type="NCBI Taxonomy" id="1328300"/>
    <lineage>
        <taxon>Eukaryota</taxon>
        <taxon>Fungi</taxon>
        <taxon>Dikarya</taxon>
        <taxon>Ascomycota</taxon>
        <taxon>Pezizomycotina</taxon>
        <taxon>Sordariomycetes</taxon>
        <taxon>Hypocreomycetidae</taxon>
        <taxon>Hypocreales</taxon>
        <taxon>Nectriaceae</taxon>
        <taxon>Fusarium</taxon>
        <taxon>Fusarium solani species complex</taxon>
    </lineage>
</organism>
<dbReference type="Proteomes" id="UP001065298">
    <property type="component" value="Chromosome 10"/>
</dbReference>
<reference evidence="1" key="1">
    <citation type="submission" date="2022-06" db="EMBL/GenBank/DDBJ databases">
        <title>Fusarium solani species complex genomes reveal bases of compartmentalisation and animal pathogenesis.</title>
        <authorList>
            <person name="Tsai I.J."/>
        </authorList>
    </citation>
    <scope>NUCLEOTIDE SEQUENCE</scope>
    <source>
        <strain evidence="1">Fu6.1</strain>
    </source>
</reference>
<keyword evidence="2" id="KW-1185">Reference proteome</keyword>
<accession>A0ACC0QHU5</accession>
<proteinExistence type="predicted"/>
<protein>
    <submittedName>
        <fullName evidence="1">Uncharacterized protein</fullName>
    </submittedName>
</protein>
<evidence type="ECO:0000313" key="1">
    <source>
        <dbReference type="EMBL" id="KAI8655084.1"/>
    </source>
</evidence>
<comment type="caution">
    <text evidence="1">The sequence shown here is derived from an EMBL/GenBank/DDBJ whole genome shotgun (WGS) entry which is preliminary data.</text>
</comment>
<gene>
    <name evidence="1" type="ORF">NCS57_01256100</name>
</gene>
<name>A0ACC0QHU5_9HYPO</name>
<sequence length="162" mass="18043">MSVETLSIKECSKTDSGGNDSDHKAVEKLYPDYLKYLHDELSQRFVRDGILGKAWEHANIAFVFCTPARWEPAVVARFKALISKAGFEKAQSKRLGRGVHTVEITLTEPQATAAFELHTPRPVANLRRGHNVMIVDVGAGTVDFSLVQVATNAKEAFHWLEH</sequence>